<dbReference type="PROSITE" id="PS51186">
    <property type="entry name" value="GNAT"/>
    <property type="match status" value="1"/>
</dbReference>
<dbReference type="CDD" id="cd04301">
    <property type="entry name" value="NAT_SF"/>
    <property type="match status" value="1"/>
</dbReference>
<dbReference type="EMBL" id="JACHXD010000003">
    <property type="protein sequence ID" value="MBB3118116.1"/>
    <property type="molecule type" value="Genomic_DNA"/>
</dbReference>
<accession>A0A7W5FT19</accession>
<evidence type="ECO:0000259" key="3">
    <source>
        <dbReference type="PROSITE" id="PS51186"/>
    </source>
</evidence>
<keyword evidence="5" id="KW-1185">Reference proteome</keyword>
<keyword evidence="4" id="KW-0689">Ribosomal protein</keyword>
<dbReference type="GO" id="GO:0016747">
    <property type="term" value="F:acyltransferase activity, transferring groups other than amino-acyl groups"/>
    <property type="evidence" value="ECO:0007669"/>
    <property type="project" value="InterPro"/>
</dbReference>
<dbReference type="Gene3D" id="3.40.630.30">
    <property type="match status" value="1"/>
</dbReference>
<keyword evidence="1" id="KW-0808">Transferase</keyword>
<organism evidence="4 5">
    <name type="scientific">Pseudoduganella violacea</name>
    <dbReference type="NCBI Taxonomy" id="1715466"/>
    <lineage>
        <taxon>Bacteria</taxon>
        <taxon>Pseudomonadati</taxon>
        <taxon>Pseudomonadota</taxon>
        <taxon>Betaproteobacteria</taxon>
        <taxon>Burkholderiales</taxon>
        <taxon>Oxalobacteraceae</taxon>
        <taxon>Telluria group</taxon>
        <taxon>Pseudoduganella</taxon>
    </lineage>
</organism>
<name>A0A7W5FT19_9BURK</name>
<evidence type="ECO:0000313" key="4">
    <source>
        <dbReference type="EMBL" id="MBB3118116.1"/>
    </source>
</evidence>
<dbReference type="GO" id="GO:0005840">
    <property type="term" value="C:ribosome"/>
    <property type="evidence" value="ECO:0007669"/>
    <property type="project" value="UniProtKB-KW"/>
</dbReference>
<protein>
    <submittedName>
        <fullName evidence="4">Ribosomal protein S18 acetylase RimI-like enzyme</fullName>
    </submittedName>
</protein>
<dbReference type="PANTHER" id="PTHR43877:SF2">
    <property type="entry name" value="AMINOALKYLPHOSPHONATE N-ACETYLTRANSFERASE-RELATED"/>
    <property type="match status" value="1"/>
</dbReference>
<feature type="domain" description="N-acetyltransferase" evidence="3">
    <location>
        <begin position="4"/>
        <end position="160"/>
    </location>
</feature>
<dbReference type="InterPro" id="IPR000182">
    <property type="entry name" value="GNAT_dom"/>
</dbReference>
<comment type="caution">
    <text evidence="4">The sequence shown here is derived from an EMBL/GenBank/DDBJ whole genome shotgun (WGS) entry which is preliminary data.</text>
</comment>
<keyword evidence="2" id="KW-0012">Acyltransferase</keyword>
<reference evidence="4 5" key="1">
    <citation type="submission" date="2020-08" db="EMBL/GenBank/DDBJ databases">
        <title>Genomic Encyclopedia of Type Strains, Phase III (KMG-III): the genomes of soil and plant-associated and newly described type strains.</title>
        <authorList>
            <person name="Whitman W."/>
        </authorList>
    </citation>
    <scope>NUCLEOTIDE SEQUENCE [LARGE SCALE GENOMIC DNA]</scope>
    <source>
        <strain evidence="4 5">CECT 8897</strain>
    </source>
</reference>
<keyword evidence="4" id="KW-0687">Ribonucleoprotein</keyword>
<evidence type="ECO:0000256" key="1">
    <source>
        <dbReference type="ARBA" id="ARBA00022679"/>
    </source>
</evidence>
<gene>
    <name evidence="4" type="ORF">FHS03_001147</name>
</gene>
<dbReference type="AlphaFoldDB" id="A0A7W5FT19"/>
<dbReference type="SUPFAM" id="SSF55729">
    <property type="entry name" value="Acyl-CoA N-acyltransferases (Nat)"/>
    <property type="match status" value="1"/>
</dbReference>
<dbReference type="Pfam" id="PF00583">
    <property type="entry name" value="Acetyltransf_1"/>
    <property type="match status" value="1"/>
</dbReference>
<dbReference type="InterPro" id="IPR050832">
    <property type="entry name" value="Bact_Acetyltransf"/>
</dbReference>
<proteinExistence type="predicted"/>
<dbReference type="RefSeq" id="WP_183440078.1">
    <property type="nucleotide sequence ID" value="NZ_JACHXD010000003.1"/>
</dbReference>
<dbReference type="Proteomes" id="UP000541535">
    <property type="component" value="Unassembled WGS sequence"/>
</dbReference>
<evidence type="ECO:0000313" key="5">
    <source>
        <dbReference type="Proteomes" id="UP000541535"/>
    </source>
</evidence>
<sequence length="167" mass="18410">MSTIVIRSTTESDWEALKELRLASLLESPTAFGWNYEAAAASGEELWRDNAAGRTPRTYLLAFAGDKAVGLIGYGLSAASECNLIAMWVHPEFRGKEIAAGLVEAVKTGAGAKGHQRIVLTVSPENSRAVALYQKQGFSFLPEWETLESHPHIKVQKMEWRSQECML</sequence>
<dbReference type="PANTHER" id="PTHR43877">
    <property type="entry name" value="AMINOALKYLPHOSPHONATE N-ACETYLTRANSFERASE-RELATED-RELATED"/>
    <property type="match status" value="1"/>
</dbReference>
<evidence type="ECO:0000256" key="2">
    <source>
        <dbReference type="ARBA" id="ARBA00023315"/>
    </source>
</evidence>
<dbReference type="InterPro" id="IPR016181">
    <property type="entry name" value="Acyl_CoA_acyltransferase"/>
</dbReference>